<keyword evidence="2" id="KW-0547">Nucleotide-binding</keyword>
<dbReference type="GO" id="GO:0005524">
    <property type="term" value="F:ATP binding"/>
    <property type="evidence" value="ECO:0007669"/>
    <property type="project" value="UniProtKB-KW"/>
</dbReference>
<feature type="region of interest" description="Disordered" evidence="4">
    <location>
        <begin position="526"/>
        <end position="564"/>
    </location>
</feature>
<dbReference type="Proteomes" id="UP000829542">
    <property type="component" value="Chromosome"/>
</dbReference>
<organism evidence="6 7">
    <name type="scientific">Ignatzschineria rhizosphaerae</name>
    <dbReference type="NCBI Taxonomy" id="2923279"/>
    <lineage>
        <taxon>Bacteria</taxon>
        <taxon>Pseudomonadati</taxon>
        <taxon>Pseudomonadota</taxon>
        <taxon>Gammaproteobacteria</taxon>
        <taxon>Cardiobacteriales</taxon>
        <taxon>Ignatzschineriaceae</taxon>
        <taxon>Ignatzschineria</taxon>
    </lineage>
</organism>
<evidence type="ECO:0000256" key="3">
    <source>
        <dbReference type="ARBA" id="ARBA00022840"/>
    </source>
</evidence>
<evidence type="ECO:0000256" key="1">
    <source>
        <dbReference type="ARBA" id="ARBA00022737"/>
    </source>
</evidence>
<dbReference type="CDD" id="cd03221">
    <property type="entry name" value="ABCF_EF-3"/>
    <property type="match status" value="2"/>
</dbReference>
<dbReference type="Pfam" id="PF12848">
    <property type="entry name" value="ABC_tran_Xtn"/>
    <property type="match status" value="1"/>
</dbReference>
<dbReference type="InterPro" id="IPR017871">
    <property type="entry name" value="ABC_transporter-like_CS"/>
</dbReference>
<dbReference type="Gene3D" id="3.40.50.300">
    <property type="entry name" value="P-loop containing nucleotide triphosphate hydrolases"/>
    <property type="match status" value="2"/>
</dbReference>
<feature type="compositionally biased region" description="Basic and acidic residues" evidence="4">
    <location>
        <begin position="554"/>
        <end position="564"/>
    </location>
</feature>
<dbReference type="PANTHER" id="PTHR19211">
    <property type="entry name" value="ATP-BINDING TRANSPORT PROTEIN-RELATED"/>
    <property type="match status" value="1"/>
</dbReference>
<dbReference type="RefSeq" id="WP_242147686.1">
    <property type="nucleotide sequence ID" value="NZ_CP093379.1"/>
</dbReference>
<dbReference type="PROSITE" id="PS50893">
    <property type="entry name" value="ABC_TRANSPORTER_2"/>
    <property type="match status" value="2"/>
</dbReference>
<protein>
    <submittedName>
        <fullName evidence="6">ATP-binding cassette domain-containing protein</fullName>
    </submittedName>
</protein>
<accession>A0ABY3WXU7</accession>
<dbReference type="Pfam" id="PF00005">
    <property type="entry name" value="ABC_tran"/>
    <property type="match status" value="2"/>
</dbReference>
<evidence type="ECO:0000313" key="7">
    <source>
        <dbReference type="Proteomes" id="UP000829542"/>
    </source>
</evidence>
<evidence type="ECO:0000259" key="5">
    <source>
        <dbReference type="PROSITE" id="PS50893"/>
    </source>
</evidence>
<evidence type="ECO:0000256" key="4">
    <source>
        <dbReference type="SAM" id="MobiDB-lite"/>
    </source>
</evidence>
<dbReference type="InterPro" id="IPR050611">
    <property type="entry name" value="ABCF"/>
</dbReference>
<gene>
    <name evidence="6" type="ORF">MMG00_09395</name>
</gene>
<keyword evidence="7" id="KW-1185">Reference proteome</keyword>
<feature type="domain" description="ABC transporter" evidence="5">
    <location>
        <begin position="313"/>
        <end position="529"/>
    </location>
</feature>
<dbReference type="EMBL" id="CP093379">
    <property type="protein sequence ID" value="UNM95438.1"/>
    <property type="molecule type" value="Genomic_DNA"/>
</dbReference>
<dbReference type="SMART" id="SM00382">
    <property type="entry name" value="AAA"/>
    <property type="match status" value="2"/>
</dbReference>
<feature type="compositionally biased region" description="Basic and acidic residues" evidence="4">
    <location>
        <begin position="526"/>
        <end position="546"/>
    </location>
</feature>
<sequence>MIEFQGLTVRMNANVLIDGFSFSVTPKMRIGLVGKNGTGKTTLFNTILGRLEPDKGEIQIPKNAVMAEVAQEITNTELSAFEYILSGDEELVQLRVDELKALEEGDGMKISDIHTRLEQIDGYRADSRAYQLLDGLGFKAEDYHKKVKEFSGGWRMRLNIGKALMCRSDILLLDEPTNHLDFETVVWVEDWLKQYAGILIVISHDRDFLDNICTHIIHLYQQKATAYTGNYTAFLRLKAEKLAHQQAQFEKNEKVRAHLQKFVDRFSAKATKAKQAQSRVKALQKLEDIAPVVAENEFAFSFQTPDRLPDPLIRLDEVSFTYDGAHNILEKINMTITPETRMGILGRNGEGKSTLIKMIAGENSPTAGNIIASEHLRVGYFSQHQVEYLNLDADPVWHILQLDKETTMQEARNFLGSFGFHGDKVLEKIAPFSGGEKARLALAMIVFQKPNLLLLDEPTNHLDIEMREAIAMALQEFEGGVLMVSHDASLLELCCDQFVLVANKGLTEFKGDLDDYRQYLIEQNREANRAEKKSPTNQETKTEKIESTTTKSKRQLDREERKELQTELRRLTRETEQAEKRLGKLTEKIAKIDDVLGDPTTYDTKSPEEIQILNDEKLTLENEQLTLEENWLEGSAKIEELNDLLDINN</sequence>
<keyword evidence="3 6" id="KW-0067">ATP-binding</keyword>
<dbReference type="PROSITE" id="PS00211">
    <property type="entry name" value="ABC_TRANSPORTER_1"/>
    <property type="match status" value="2"/>
</dbReference>
<reference evidence="6 7" key="1">
    <citation type="submission" date="2022-03" db="EMBL/GenBank/DDBJ databases">
        <title>Ignatzschineria rhizosphaerae HR5S32.</title>
        <authorList>
            <person name="Sun J.Q."/>
            <person name="Feng J.Y."/>
        </authorList>
    </citation>
    <scope>NUCLEOTIDE SEQUENCE [LARGE SCALE GENOMIC DNA]</scope>
    <source>
        <strain evidence="6 7">HR5S32</strain>
    </source>
</reference>
<evidence type="ECO:0000256" key="2">
    <source>
        <dbReference type="ARBA" id="ARBA00022741"/>
    </source>
</evidence>
<dbReference type="InterPro" id="IPR003439">
    <property type="entry name" value="ABC_transporter-like_ATP-bd"/>
</dbReference>
<dbReference type="SUPFAM" id="SSF52540">
    <property type="entry name" value="P-loop containing nucleoside triphosphate hydrolases"/>
    <property type="match status" value="2"/>
</dbReference>
<proteinExistence type="predicted"/>
<dbReference type="InterPro" id="IPR027417">
    <property type="entry name" value="P-loop_NTPase"/>
</dbReference>
<dbReference type="PANTHER" id="PTHR19211:SF14">
    <property type="entry name" value="ATP-BINDING CASSETTE SUB-FAMILY F MEMBER 1"/>
    <property type="match status" value="1"/>
</dbReference>
<evidence type="ECO:0000313" key="6">
    <source>
        <dbReference type="EMBL" id="UNM95438.1"/>
    </source>
</evidence>
<feature type="domain" description="ABC transporter" evidence="5">
    <location>
        <begin position="2"/>
        <end position="246"/>
    </location>
</feature>
<dbReference type="InterPro" id="IPR003593">
    <property type="entry name" value="AAA+_ATPase"/>
</dbReference>
<name>A0ABY3WXU7_9GAMM</name>
<dbReference type="InterPro" id="IPR032781">
    <property type="entry name" value="ABC_tran_Xtn"/>
</dbReference>
<keyword evidence="1" id="KW-0677">Repeat</keyword>